<dbReference type="RefSeq" id="WP_284364779.1">
    <property type="nucleotide sequence ID" value="NZ_BSNI01000002.1"/>
</dbReference>
<dbReference type="InterPro" id="IPR000524">
    <property type="entry name" value="Tscrpt_reg_HTH_GntR"/>
</dbReference>
<dbReference type="PROSITE" id="PS50949">
    <property type="entry name" value="HTH_GNTR"/>
    <property type="match status" value="1"/>
</dbReference>
<name>A0ABQ5UTW5_9HYPH</name>
<evidence type="ECO:0000256" key="2">
    <source>
        <dbReference type="ARBA" id="ARBA00023125"/>
    </source>
</evidence>
<organism evidence="5 6">
    <name type="scientific">Maritalea porphyrae</name>
    <dbReference type="NCBI Taxonomy" id="880732"/>
    <lineage>
        <taxon>Bacteria</taxon>
        <taxon>Pseudomonadati</taxon>
        <taxon>Pseudomonadota</taxon>
        <taxon>Alphaproteobacteria</taxon>
        <taxon>Hyphomicrobiales</taxon>
        <taxon>Devosiaceae</taxon>
        <taxon>Maritalea</taxon>
    </lineage>
</organism>
<dbReference type="CDD" id="cd07377">
    <property type="entry name" value="WHTH_GntR"/>
    <property type="match status" value="1"/>
</dbReference>
<sequence>MESIKRPKSLTELVTEKLRELIVSGELQLGEQLSEARIAKELQVSRTPVREAFNRLEIEGLLSVVPQSGTFVFSLAPDELAQLCDARVTLETAALEAAFLSNKQALHHALTDCVREMENALAANDITAYLLLDTAFHQCFFDCCQNRFLNDAYQAFAQKMAAIRCRIGGLPDHLQKSYKEHVEMAQAVQSGTLEEVREHLLYHIDRREGSYWASATIGPKPPQG</sequence>
<evidence type="ECO:0000256" key="1">
    <source>
        <dbReference type="ARBA" id="ARBA00023015"/>
    </source>
</evidence>
<dbReference type="PANTHER" id="PTHR43537:SF24">
    <property type="entry name" value="GLUCONATE OPERON TRANSCRIPTIONAL REPRESSOR"/>
    <property type="match status" value="1"/>
</dbReference>
<keyword evidence="1" id="KW-0805">Transcription regulation</keyword>
<dbReference type="EMBL" id="BSNI01000002">
    <property type="protein sequence ID" value="GLQ18122.1"/>
    <property type="molecule type" value="Genomic_DNA"/>
</dbReference>
<dbReference type="PANTHER" id="PTHR43537">
    <property type="entry name" value="TRANSCRIPTIONAL REGULATOR, GNTR FAMILY"/>
    <property type="match status" value="1"/>
</dbReference>
<accession>A0ABQ5UTW5</accession>
<dbReference type="PRINTS" id="PR00035">
    <property type="entry name" value="HTHGNTR"/>
</dbReference>
<dbReference type="Pfam" id="PF07729">
    <property type="entry name" value="FCD"/>
    <property type="match status" value="1"/>
</dbReference>
<dbReference type="SMART" id="SM00345">
    <property type="entry name" value="HTH_GNTR"/>
    <property type="match status" value="1"/>
</dbReference>
<dbReference type="SMART" id="SM00895">
    <property type="entry name" value="FCD"/>
    <property type="match status" value="1"/>
</dbReference>
<feature type="domain" description="HTH gntR-type" evidence="4">
    <location>
        <begin position="8"/>
        <end position="75"/>
    </location>
</feature>
<dbReference type="Pfam" id="PF00392">
    <property type="entry name" value="GntR"/>
    <property type="match status" value="1"/>
</dbReference>
<dbReference type="InterPro" id="IPR036390">
    <property type="entry name" value="WH_DNA-bd_sf"/>
</dbReference>
<evidence type="ECO:0000256" key="3">
    <source>
        <dbReference type="ARBA" id="ARBA00023163"/>
    </source>
</evidence>
<dbReference type="Gene3D" id="1.10.10.10">
    <property type="entry name" value="Winged helix-like DNA-binding domain superfamily/Winged helix DNA-binding domain"/>
    <property type="match status" value="1"/>
</dbReference>
<dbReference type="InterPro" id="IPR011711">
    <property type="entry name" value="GntR_C"/>
</dbReference>
<dbReference type="SUPFAM" id="SSF46785">
    <property type="entry name" value="Winged helix' DNA-binding domain"/>
    <property type="match status" value="1"/>
</dbReference>
<keyword evidence="2" id="KW-0238">DNA-binding</keyword>
<dbReference type="InterPro" id="IPR008920">
    <property type="entry name" value="TF_FadR/GntR_C"/>
</dbReference>
<evidence type="ECO:0000313" key="5">
    <source>
        <dbReference type="EMBL" id="GLQ18122.1"/>
    </source>
</evidence>
<dbReference type="Proteomes" id="UP001161405">
    <property type="component" value="Unassembled WGS sequence"/>
</dbReference>
<comment type="caution">
    <text evidence="5">The sequence shown here is derived from an EMBL/GenBank/DDBJ whole genome shotgun (WGS) entry which is preliminary data.</text>
</comment>
<protein>
    <submittedName>
        <fullName evidence="5">Transcriptional regulator</fullName>
    </submittedName>
</protein>
<evidence type="ECO:0000313" key="6">
    <source>
        <dbReference type="Proteomes" id="UP001161405"/>
    </source>
</evidence>
<dbReference type="InterPro" id="IPR036388">
    <property type="entry name" value="WH-like_DNA-bd_sf"/>
</dbReference>
<proteinExistence type="predicted"/>
<reference evidence="5" key="1">
    <citation type="journal article" date="2014" name="Int. J. Syst. Evol. Microbiol.">
        <title>Complete genome of a new Firmicutes species belonging to the dominant human colonic microbiota ('Ruminococcus bicirculans') reveals two chromosomes and a selective capacity to utilize plant glucans.</title>
        <authorList>
            <consortium name="NISC Comparative Sequencing Program"/>
            <person name="Wegmann U."/>
            <person name="Louis P."/>
            <person name="Goesmann A."/>
            <person name="Henrissat B."/>
            <person name="Duncan S.H."/>
            <person name="Flint H.J."/>
        </authorList>
    </citation>
    <scope>NUCLEOTIDE SEQUENCE</scope>
    <source>
        <strain evidence="5">NBRC 107169</strain>
    </source>
</reference>
<dbReference type="Gene3D" id="1.20.120.530">
    <property type="entry name" value="GntR ligand-binding domain-like"/>
    <property type="match status" value="1"/>
</dbReference>
<reference evidence="5" key="2">
    <citation type="submission" date="2023-01" db="EMBL/GenBank/DDBJ databases">
        <title>Draft genome sequence of Maritalea porphyrae strain NBRC 107169.</title>
        <authorList>
            <person name="Sun Q."/>
            <person name="Mori K."/>
        </authorList>
    </citation>
    <scope>NUCLEOTIDE SEQUENCE</scope>
    <source>
        <strain evidence="5">NBRC 107169</strain>
    </source>
</reference>
<evidence type="ECO:0000259" key="4">
    <source>
        <dbReference type="PROSITE" id="PS50949"/>
    </source>
</evidence>
<keyword evidence="6" id="KW-1185">Reference proteome</keyword>
<keyword evidence="3" id="KW-0804">Transcription</keyword>
<dbReference type="SUPFAM" id="SSF48008">
    <property type="entry name" value="GntR ligand-binding domain-like"/>
    <property type="match status" value="1"/>
</dbReference>
<gene>
    <name evidence="5" type="ORF">GCM10007879_23710</name>
</gene>